<dbReference type="SUPFAM" id="SSF52266">
    <property type="entry name" value="SGNH hydrolase"/>
    <property type="match status" value="1"/>
</dbReference>
<protein>
    <submittedName>
        <fullName evidence="2">O-acetyl-ADP-ribose deacetylase</fullName>
        <ecNumber evidence="2">3.5.1.-</ecNumber>
    </submittedName>
</protein>
<dbReference type="Gene3D" id="3.40.220.10">
    <property type="entry name" value="Leucine Aminopeptidase, subunit E, domain 1"/>
    <property type="match status" value="1"/>
</dbReference>
<dbReference type="Gene3D" id="3.40.50.1110">
    <property type="entry name" value="SGNH hydrolase"/>
    <property type="match status" value="1"/>
</dbReference>
<keyword evidence="3" id="KW-1185">Reference proteome</keyword>
<dbReference type="EC" id="3.5.1.-" evidence="2"/>
<dbReference type="SMART" id="SM00506">
    <property type="entry name" value="A1pp"/>
    <property type="match status" value="1"/>
</dbReference>
<keyword evidence="2" id="KW-0378">Hydrolase</keyword>
<proteinExistence type="predicted"/>
<name>A0A4Y7RR41_9FIRM</name>
<comment type="caution">
    <text evidence="2">The sequence shown here is derived from an EMBL/GenBank/DDBJ whole genome shotgun (WGS) entry which is preliminary data.</text>
</comment>
<gene>
    <name evidence="2" type="primary">ymdB_1</name>
    <name evidence="2" type="ORF">Pmgp_01781</name>
</gene>
<dbReference type="PROSITE" id="PS51154">
    <property type="entry name" value="MACRO"/>
    <property type="match status" value="1"/>
</dbReference>
<evidence type="ECO:0000313" key="2">
    <source>
        <dbReference type="EMBL" id="TEB11246.1"/>
    </source>
</evidence>
<dbReference type="RefSeq" id="WP_192902860.1">
    <property type="nucleotide sequence ID" value="NZ_QFFZ01000016.1"/>
</dbReference>
<sequence>MIRAIKGDITNLPFEAIVNAANSHLTMGAGVAGAIKRRGGDSIEAEAVAKGPVPVGEAVVTAAGALTARYVIHAAAMGQDLVTDEAKVRAATRNALLRAEELALKSIAFPALGTGVGGLDFDRSASTMVSEARRHLARGSSLDEVAFVLFDDTGLSAFNKYTERKRVVCLGDSITYGFPYGPGASWVEICGRALGIKMVNKGANGDTTHGMWLRFKRDVAPFNPAYVIIMGGANDAFMGYSLDEVEESITDLVGEAYENGICPLLGLPAPLNLGNFVPDDVGIASCELDSFRIWMKEFADEELLPVLDFYTPLLVEATGAAHPGYFSDEAHPNETGYQVMARSVEPVLANLKKGL</sequence>
<dbReference type="PANTHER" id="PTHR11106">
    <property type="entry name" value="GANGLIOSIDE INDUCED DIFFERENTIATION ASSOCIATED PROTEIN 2-RELATED"/>
    <property type="match status" value="1"/>
</dbReference>
<dbReference type="Pfam" id="PF13472">
    <property type="entry name" value="Lipase_GDSL_2"/>
    <property type="match status" value="1"/>
</dbReference>
<dbReference type="Pfam" id="PF01661">
    <property type="entry name" value="Macro"/>
    <property type="match status" value="1"/>
</dbReference>
<dbReference type="Proteomes" id="UP000297597">
    <property type="component" value="Unassembled WGS sequence"/>
</dbReference>
<dbReference type="InterPro" id="IPR002589">
    <property type="entry name" value="Macro_dom"/>
</dbReference>
<dbReference type="CDD" id="cd04501">
    <property type="entry name" value="SGNH_hydrolase_like_4"/>
    <property type="match status" value="1"/>
</dbReference>
<dbReference type="AlphaFoldDB" id="A0A4Y7RR41"/>
<dbReference type="GO" id="GO:0016787">
    <property type="term" value="F:hydrolase activity"/>
    <property type="evidence" value="ECO:0007669"/>
    <property type="project" value="UniProtKB-KW"/>
</dbReference>
<dbReference type="SUPFAM" id="SSF52949">
    <property type="entry name" value="Macro domain-like"/>
    <property type="match status" value="1"/>
</dbReference>
<feature type="domain" description="Macro" evidence="1">
    <location>
        <begin position="1"/>
        <end position="166"/>
    </location>
</feature>
<dbReference type="InterPro" id="IPR036514">
    <property type="entry name" value="SGNH_hydro_sf"/>
</dbReference>
<evidence type="ECO:0000313" key="3">
    <source>
        <dbReference type="Proteomes" id="UP000297597"/>
    </source>
</evidence>
<dbReference type="InterPro" id="IPR013830">
    <property type="entry name" value="SGNH_hydro"/>
</dbReference>
<accession>A0A4Y7RR41</accession>
<dbReference type="EMBL" id="QFFZ01000016">
    <property type="protein sequence ID" value="TEB11246.1"/>
    <property type="molecule type" value="Genomic_DNA"/>
</dbReference>
<dbReference type="InterPro" id="IPR043472">
    <property type="entry name" value="Macro_dom-like"/>
</dbReference>
<evidence type="ECO:0000259" key="1">
    <source>
        <dbReference type="PROSITE" id="PS51154"/>
    </source>
</evidence>
<dbReference type="PANTHER" id="PTHR11106:SF111">
    <property type="entry name" value="MACRO DOMAIN-CONTAINING PROTEIN"/>
    <property type="match status" value="1"/>
</dbReference>
<organism evidence="2 3">
    <name type="scientific">Pelotomaculum propionicicum</name>
    <dbReference type="NCBI Taxonomy" id="258475"/>
    <lineage>
        <taxon>Bacteria</taxon>
        <taxon>Bacillati</taxon>
        <taxon>Bacillota</taxon>
        <taxon>Clostridia</taxon>
        <taxon>Eubacteriales</taxon>
        <taxon>Desulfotomaculaceae</taxon>
        <taxon>Pelotomaculum</taxon>
    </lineage>
</organism>
<reference evidence="2 3" key="1">
    <citation type="journal article" date="2018" name="Environ. Microbiol.">
        <title>Novel energy conservation strategies and behaviour of Pelotomaculum schinkii driving syntrophic propionate catabolism.</title>
        <authorList>
            <person name="Hidalgo-Ahumada C.A.P."/>
            <person name="Nobu M.K."/>
            <person name="Narihiro T."/>
            <person name="Tamaki H."/>
            <person name="Liu W.T."/>
            <person name="Kamagata Y."/>
            <person name="Stams A.J.M."/>
            <person name="Imachi H."/>
            <person name="Sousa D.Z."/>
        </authorList>
    </citation>
    <scope>NUCLEOTIDE SEQUENCE [LARGE SCALE GENOMIC DNA]</scope>
    <source>
        <strain evidence="2 3">MGP</strain>
    </source>
</reference>